<protein>
    <submittedName>
        <fullName evidence="2">Uncharacterized protein</fullName>
    </submittedName>
</protein>
<gene>
    <name evidence="2" type="ORF">ACFPOC_14370</name>
</gene>
<proteinExistence type="predicted"/>
<evidence type="ECO:0000256" key="1">
    <source>
        <dbReference type="SAM" id="MobiDB-lite"/>
    </source>
</evidence>
<dbReference type="Proteomes" id="UP001596056">
    <property type="component" value="Unassembled WGS sequence"/>
</dbReference>
<dbReference type="RefSeq" id="WP_209842301.1">
    <property type="nucleotide sequence ID" value="NZ_JAGGJP010000015.1"/>
</dbReference>
<feature type="region of interest" description="Disordered" evidence="1">
    <location>
        <begin position="60"/>
        <end position="90"/>
    </location>
</feature>
<keyword evidence="3" id="KW-1185">Reference proteome</keyword>
<evidence type="ECO:0000313" key="2">
    <source>
        <dbReference type="EMBL" id="MFC5567595.1"/>
    </source>
</evidence>
<dbReference type="EMBL" id="JBHSNA010000016">
    <property type="protein sequence ID" value="MFC5567595.1"/>
    <property type="molecule type" value="Genomic_DNA"/>
</dbReference>
<name>A0ABW0SF62_9RHOB</name>
<comment type="caution">
    <text evidence="2">The sequence shown here is derived from an EMBL/GenBank/DDBJ whole genome shotgun (WGS) entry which is preliminary data.</text>
</comment>
<accession>A0ABW0SF62</accession>
<evidence type="ECO:0000313" key="3">
    <source>
        <dbReference type="Proteomes" id="UP001596056"/>
    </source>
</evidence>
<organism evidence="2 3">
    <name type="scientific">Rubellimicrobium aerolatum</name>
    <dbReference type="NCBI Taxonomy" id="490979"/>
    <lineage>
        <taxon>Bacteria</taxon>
        <taxon>Pseudomonadati</taxon>
        <taxon>Pseudomonadota</taxon>
        <taxon>Alphaproteobacteria</taxon>
        <taxon>Rhodobacterales</taxon>
        <taxon>Roseobacteraceae</taxon>
        <taxon>Rubellimicrobium</taxon>
    </lineage>
</organism>
<sequence>MPTGGATLAEDRGNLLRAALLEAGLDEPTRSGTDIAAEFGVSSIWVRKLRARLKVERDGEPDLPRRRSNRRMSAAIAWSHDSGRPSSRHG</sequence>
<reference evidence="3" key="1">
    <citation type="journal article" date="2019" name="Int. J. Syst. Evol. Microbiol.">
        <title>The Global Catalogue of Microorganisms (GCM) 10K type strain sequencing project: providing services to taxonomists for standard genome sequencing and annotation.</title>
        <authorList>
            <consortium name="The Broad Institute Genomics Platform"/>
            <consortium name="The Broad Institute Genome Sequencing Center for Infectious Disease"/>
            <person name="Wu L."/>
            <person name="Ma J."/>
        </authorList>
    </citation>
    <scope>NUCLEOTIDE SEQUENCE [LARGE SCALE GENOMIC DNA]</scope>
    <source>
        <strain evidence="3">KACC 11588</strain>
    </source>
</reference>